<comment type="caution">
    <text evidence="1">The sequence shown here is derived from an EMBL/GenBank/DDBJ whole genome shotgun (WGS) entry which is preliminary data.</text>
</comment>
<accession>A0A2J4RI03</accession>
<dbReference type="Pfam" id="PF23982">
    <property type="entry name" value="XM1_gp53_minor_capsid"/>
    <property type="match status" value="1"/>
</dbReference>
<evidence type="ECO:0008006" key="3">
    <source>
        <dbReference type="Google" id="ProtNLM"/>
    </source>
</evidence>
<dbReference type="InterPro" id="IPR056914">
    <property type="entry name" value="Gp53-like"/>
</dbReference>
<reference evidence="1 2" key="2">
    <citation type="submission" date="2018-01" db="EMBL/GenBank/DDBJ databases">
        <title>Genomic study of Klebsiella pneumoniae.</title>
        <authorList>
            <person name="Yang Y."/>
            <person name="Bicalho R."/>
        </authorList>
    </citation>
    <scope>NUCLEOTIDE SEQUENCE [LARGE SCALE GENOMIC DNA]</scope>
    <source>
        <strain evidence="1 2">A11</strain>
    </source>
</reference>
<organism evidence="1 2">
    <name type="scientific">Klebsiella michiganensis</name>
    <dbReference type="NCBI Taxonomy" id="1134687"/>
    <lineage>
        <taxon>Bacteria</taxon>
        <taxon>Pseudomonadati</taxon>
        <taxon>Pseudomonadota</taxon>
        <taxon>Gammaproteobacteria</taxon>
        <taxon>Enterobacterales</taxon>
        <taxon>Enterobacteriaceae</taxon>
        <taxon>Klebsiella/Raoultella group</taxon>
        <taxon>Klebsiella</taxon>
    </lineage>
</organism>
<gene>
    <name evidence="1" type="ORF">CWN50_06210</name>
</gene>
<proteinExistence type="predicted"/>
<protein>
    <recommendedName>
        <fullName evidence="3">Bacteriophage protein</fullName>
    </recommendedName>
</protein>
<name>A0A2J4RI03_9ENTR</name>
<dbReference type="Proteomes" id="UP000234505">
    <property type="component" value="Unassembled WGS sequence"/>
</dbReference>
<sequence length="167" mass="17549">MAGTAYLTRMPLGFVGAVTRPRDLTIEPVTLDHTNLFSTYGLPGKYVNDQFVPLVDGDTIAKVKGIFVRPFPITSATDLAYLGITANQVGDNLKRGYICVKATAGNAASAKKGDPVYVRVTAGTTASPVGSFVLTQDATATNTPQLPNAEVMGPGEADGRIEIAFNI</sequence>
<dbReference type="RefSeq" id="WP_032419920.1">
    <property type="nucleotide sequence ID" value="NZ_CAXLPO010000001.1"/>
</dbReference>
<dbReference type="AlphaFoldDB" id="A0A2J4RI03"/>
<dbReference type="EMBL" id="PIDS01000126">
    <property type="protein sequence ID" value="PLL42929.1"/>
    <property type="molecule type" value="Genomic_DNA"/>
</dbReference>
<reference evidence="1 2" key="1">
    <citation type="submission" date="2017-11" db="EMBL/GenBank/DDBJ databases">
        <authorList>
            <person name="Han C.G."/>
        </authorList>
    </citation>
    <scope>NUCLEOTIDE SEQUENCE [LARGE SCALE GENOMIC DNA]</scope>
    <source>
        <strain evidence="1 2">A11</strain>
    </source>
</reference>
<evidence type="ECO:0000313" key="1">
    <source>
        <dbReference type="EMBL" id="PLL42929.1"/>
    </source>
</evidence>
<evidence type="ECO:0000313" key="2">
    <source>
        <dbReference type="Proteomes" id="UP000234505"/>
    </source>
</evidence>